<reference evidence="1" key="1">
    <citation type="submission" date="2014-11" db="EMBL/GenBank/DDBJ databases">
        <authorList>
            <person name="Amaro Gonzalez C."/>
        </authorList>
    </citation>
    <scope>NUCLEOTIDE SEQUENCE</scope>
</reference>
<organism evidence="1">
    <name type="scientific">Anguilla anguilla</name>
    <name type="common">European freshwater eel</name>
    <name type="synonym">Muraena anguilla</name>
    <dbReference type="NCBI Taxonomy" id="7936"/>
    <lineage>
        <taxon>Eukaryota</taxon>
        <taxon>Metazoa</taxon>
        <taxon>Chordata</taxon>
        <taxon>Craniata</taxon>
        <taxon>Vertebrata</taxon>
        <taxon>Euteleostomi</taxon>
        <taxon>Actinopterygii</taxon>
        <taxon>Neopterygii</taxon>
        <taxon>Teleostei</taxon>
        <taxon>Anguilliformes</taxon>
        <taxon>Anguillidae</taxon>
        <taxon>Anguilla</taxon>
    </lineage>
</organism>
<evidence type="ECO:0000313" key="1">
    <source>
        <dbReference type="EMBL" id="JAH39968.1"/>
    </source>
</evidence>
<dbReference type="AlphaFoldDB" id="A0A0E9SHI3"/>
<name>A0A0E9SHI3_ANGAN</name>
<protein>
    <submittedName>
        <fullName evidence="1">Uncharacterized protein</fullName>
    </submittedName>
</protein>
<reference evidence="1" key="2">
    <citation type="journal article" date="2015" name="Fish Shellfish Immunol.">
        <title>Early steps in the European eel (Anguilla anguilla)-Vibrio vulnificus interaction in the gills: Role of the RtxA13 toxin.</title>
        <authorList>
            <person name="Callol A."/>
            <person name="Pajuelo D."/>
            <person name="Ebbesson L."/>
            <person name="Teles M."/>
            <person name="MacKenzie S."/>
            <person name="Amaro C."/>
        </authorList>
    </citation>
    <scope>NUCLEOTIDE SEQUENCE</scope>
</reference>
<sequence>MLSQACTVTIFSSCLFWGLVASGFLFSI</sequence>
<proteinExistence type="predicted"/>
<accession>A0A0E9SHI3</accession>
<dbReference type="EMBL" id="GBXM01068609">
    <property type="protein sequence ID" value="JAH39968.1"/>
    <property type="molecule type" value="Transcribed_RNA"/>
</dbReference>